<name>H8GZ62_DEIGI</name>
<feature type="compositionally biased region" description="Low complexity" evidence="1">
    <location>
        <begin position="208"/>
        <end position="237"/>
    </location>
</feature>
<feature type="transmembrane region" description="Helical" evidence="2">
    <location>
        <begin position="22"/>
        <end position="41"/>
    </location>
</feature>
<dbReference type="HOGENOM" id="CLU_1228265_0_0_0"/>
<evidence type="ECO:0000313" key="4">
    <source>
        <dbReference type="EMBL" id="AFD26180.1"/>
    </source>
</evidence>
<dbReference type="Gene3D" id="3.30.70.2830">
    <property type="match status" value="1"/>
</dbReference>
<dbReference type="InterPro" id="IPR052534">
    <property type="entry name" value="Extracell_DNA_Util/SecSys_Comp"/>
</dbReference>
<keyword evidence="2" id="KW-0472">Membrane</keyword>
<dbReference type="PATRIC" id="fig|745776.4.peg.2312"/>
<evidence type="ECO:0000259" key="3">
    <source>
        <dbReference type="Pfam" id="PF18222"/>
    </source>
</evidence>
<keyword evidence="2" id="KW-0812">Transmembrane</keyword>
<evidence type="ECO:0000256" key="2">
    <source>
        <dbReference type="SAM" id="Phobius"/>
    </source>
</evidence>
<dbReference type="STRING" id="745776.DGo_CA2253"/>
<gene>
    <name evidence="4" type="primary">pilN</name>
    <name evidence="4" type="ordered locus">DGo_CA2253</name>
</gene>
<reference evidence="4 5" key="1">
    <citation type="journal article" date="2012" name="PLoS ONE">
        <title>Genome sequence and transcriptome analysis of the radioresistant bacterium Deinococcus gobiensis: insights into the extreme environmental adaptations.</title>
        <authorList>
            <person name="Yuan M."/>
            <person name="Chen M."/>
            <person name="Zhang W."/>
            <person name="Lu W."/>
            <person name="Wang J."/>
            <person name="Yang M."/>
            <person name="Zhao P."/>
            <person name="Tang R."/>
            <person name="Li X."/>
            <person name="Hao Y."/>
            <person name="Zhou Z."/>
            <person name="Zhan Y."/>
            <person name="Yu H."/>
            <person name="Teng C."/>
            <person name="Yan Y."/>
            <person name="Ping S."/>
            <person name="Wang Y."/>
            <person name="Lin M."/>
        </authorList>
    </citation>
    <scope>NUCLEOTIDE SEQUENCE [LARGE SCALE GENOMIC DNA]</scope>
    <source>
        <strain evidence="4 5">I-0</strain>
    </source>
</reference>
<sequence length="243" mass="25101">MVEVNLLPAQYRKQSQPGVWKYATWALVPVAAVTMLSLWLATSSQAGGLQREIDAVQGNIDTLTPAKQERDRLAARQQELEQVTTVAQALRDQKTYWSNDLAAFSTQLASAPGVSVSSLTMRPLDAGALATSQQNGIYTGKNVRRELDLSGAASSQQAVINFLNTYENDPGFGVNFKSLQRDARSGNYTFAATVGVVGPAASAASTTGAAGTAAGAAASTPAAGAAPAAPEVAPSATGGSDVR</sequence>
<dbReference type="InterPro" id="IPR040888">
    <property type="entry name" value="PilN_bio_d"/>
</dbReference>
<dbReference type="Proteomes" id="UP000007575">
    <property type="component" value="Chromosome"/>
</dbReference>
<keyword evidence="2" id="KW-1133">Transmembrane helix</keyword>
<dbReference type="RefSeq" id="WP_014685663.1">
    <property type="nucleotide sequence ID" value="NC_017790.1"/>
</dbReference>
<dbReference type="AlphaFoldDB" id="H8GZ62"/>
<dbReference type="EMBL" id="CP002191">
    <property type="protein sequence ID" value="AFD26180.1"/>
    <property type="molecule type" value="Genomic_DNA"/>
</dbReference>
<feature type="region of interest" description="Disordered" evidence="1">
    <location>
        <begin position="208"/>
        <end position="243"/>
    </location>
</feature>
<evidence type="ECO:0000256" key="1">
    <source>
        <dbReference type="SAM" id="MobiDB-lite"/>
    </source>
</evidence>
<dbReference type="Pfam" id="PF18222">
    <property type="entry name" value="PilN_bio_d"/>
    <property type="match status" value="1"/>
</dbReference>
<feature type="domain" description="PilN biogenesis protein dimerization" evidence="3">
    <location>
        <begin position="97"/>
        <end position="198"/>
    </location>
</feature>
<evidence type="ECO:0000313" key="5">
    <source>
        <dbReference type="Proteomes" id="UP000007575"/>
    </source>
</evidence>
<organism evidence="4 5">
    <name type="scientific">Deinococcus gobiensis (strain DSM 21396 / JCM 16679 / CGMCC 1.7299 / I-0)</name>
    <dbReference type="NCBI Taxonomy" id="745776"/>
    <lineage>
        <taxon>Bacteria</taxon>
        <taxon>Thermotogati</taxon>
        <taxon>Deinococcota</taxon>
        <taxon>Deinococci</taxon>
        <taxon>Deinococcales</taxon>
        <taxon>Deinococcaceae</taxon>
        <taxon>Deinococcus</taxon>
    </lineage>
</organism>
<keyword evidence="5" id="KW-1185">Reference proteome</keyword>
<protein>
    <submittedName>
        <fullName evidence="4">Type IV pilus assembly protein PilN</fullName>
    </submittedName>
</protein>
<dbReference type="KEGG" id="dgo:DGo_CA2253"/>
<proteinExistence type="predicted"/>
<dbReference type="eggNOG" id="COG3166">
    <property type="taxonomic scope" value="Bacteria"/>
</dbReference>
<dbReference type="PANTHER" id="PTHR40278:SF1">
    <property type="entry name" value="DNA UTILIZATION PROTEIN HOFN"/>
    <property type="match status" value="1"/>
</dbReference>
<dbReference type="PANTHER" id="PTHR40278">
    <property type="entry name" value="DNA UTILIZATION PROTEIN HOFN"/>
    <property type="match status" value="1"/>
</dbReference>
<accession>H8GZ62</accession>